<evidence type="ECO:0000256" key="1">
    <source>
        <dbReference type="SAM" id="MobiDB-lite"/>
    </source>
</evidence>
<proteinExistence type="predicted"/>
<name>A0A9D4VDX1_ADICA</name>
<gene>
    <name evidence="2" type="ORF">GOP47_0000414</name>
</gene>
<accession>A0A9D4VDX1</accession>
<dbReference type="AlphaFoldDB" id="A0A9D4VDX1"/>
<dbReference type="EMBL" id="JABFUD020000001">
    <property type="protein sequence ID" value="KAI5084245.1"/>
    <property type="molecule type" value="Genomic_DNA"/>
</dbReference>
<protein>
    <submittedName>
        <fullName evidence="2">Uncharacterized protein</fullName>
    </submittedName>
</protein>
<sequence>MTSIHLPSLPHTPSNKRGPCGIEGGLQHYHGHGHSIGPSTLGLRLSFNIGQEKGARKGGEENITIVAVLVFIPLFHPGPRMKQARARAICELSTRVIFSS</sequence>
<reference evidence="2" key="1">
    <citation type="submission" date="2021-01" db="EMBL/GenBank/DDBJ databases">
        <title>Adiantum capillus-veneris genome.</title>
        <authorList>
            <person name="Fang Y."/>
            <person name="Liao Q."/>
        </authorList>
    </citation>
    <scope>NUCLEOTIDE SEQUENCE</scope>
    <source>
        <strain evidence="2">H3</strain>
        <tissue evidence="2">Leaf</tissue>
    </source>
</reference>
<comment type="caution">
    <text evidence="2">The sequence shown here is derived from an EMBL/GenBank/DDBJ whole genome shotgun (WGS) entry which is preliminary data.</text>
</comment>
<feature type="compositionally biased region" description="Polar residues" evidence="1">
    <location>
        <begin position="1"/>
        <end position="15"/>
    </location>
</feature>
<evidence type="ECO:0000313" key="2">
    <source>
        <dbReference type="EMBL" id="KAI5084245.1"/>
    </source>
</evidence>
<dbReference type="Proteomes" id="UP000886520">
    <property type="component" value="Chromosome 1"/>
</dbReference>
<keyword evidence="3" id="KW-1185">Reference proteome</keyword>
<organism evidence="2 3">
    <name type="scientific">Adiantum capillus-veneris</name>
    <name type="common">Maidenhair fern</name>
    <dbReference type="NCBI Taxonomy" id="13818"/>
    <lineage>
        <taxon>Eukaryota</taxon>
        <taxon>Viridiplantae</taxon>
        <taxon>Streptophyta</taxon>
        <taxon>Embryophyta</taxon>
        <taxon>Tracheophyta</taxon>
        <taxon>Polypodiopsida</taxon>
        <taxon>Polypodiidae</taxon>
        <taxon>Polypodiales</taxon>
        <taxon>Pteridineae</taxon>
        <taxon>Pteridaceae</taxon>
        <taxon>Vittarioideae</taxon>
        <taxon>Adiantum</taxon>
    </lineage>
</organism>
<feature type="region of interest" description="Disordered" evidence="1">
    <location>
        <begin position="1"/>
        <end position="33"/>
    </location>
</feature>
<evidence type="ECO:0000313" key="3">
    <source>
        <dbReference type="Proteomes" id="UP000886520"/>
    </source>
</evidence>